<keyword evidence="2" id="KW-0812">Transmembrane</keyword>
<comment type="subcellular location">
    <subcellularLocation>
        <location evidence="1">Membrane</location>
        <topology evidence="1">Single-pass type I membrane protein</topology>
    </subcellularLocation>
</comment>
<evidence type="ECO:0000256" key="6">
    <source>
        <dbReference type="ARBA" id="ARBA00023180"/>
    </source>
</evidence>
<dbReference type="EMBL" id="WJXA01000009">
    <property type="protein sequence ID" value="KAF7133102.1"/>
    <property type="molecule type" value="Genomic_DNA"/>
</dbReference>
<accession>A0A834GGD4</accession>
<dbReference type="InterPro" id="IPR032675">
    <property type="entry name" value="LRR_dom_sf"/>
</dbReference>
<dbReference type="AlphaFoldDB" id="A0A834GGD4"/>
<dbReference type="Proteomes" id="UP000626092">
    <property type="component" value="Unassembled WGS sequence"/>
</dbReference>
<dbReference type="InterPro" id="IPR046956">
    <property type="entry name" value="RLP23-like"/>
</dbReference>
<organism evidence="7 8">
    <name type="scientific">Rhododendron simsii</name>
    <name type="common">Sims's rhododendron</name>
    <dbReference type="NCBI Taxonomy" id="118357"/>
    <lineage>
        <taxon>Eukaryota</taxon>
        <taxon>Viridiplantae</taxon>
        <taxon>Streptophyta</taxon>
        <taxon>Embryophyta</taxon>
        <taxon>Tracheophyta</taxon>
        <taxon>Spermatophyta</taxon>
        <taxon>Magnoliopsida</taxon>
        <taxon>eudicotyledons</taxon>
        <taxon>Gunneridae</taxon>
        <taxon>Pentapetalae</taxon>
        <taxon>asterids</taxon>
        <taxon>Ericales</taxon>
        <taxon>Ericaceae</taxon>
        <taxon>Ericoideae</taxon>
        <taxon>Rhodoreae</taxon>
        <taxon>Rhododendron</taxon>
    </lineage>
</organism>
<dbReference type="Gene3D" id="3.80.10.10">
    <property type="entry name" value="Ribonuclease Inhibitor"/>
    <property type="match status" value="1"/>
</dbReference>
<evidence type="ECO:0000256" key="4">
    <source>
        <dbReference type="ARBA" id="ARBA00022989"/>
    </source>
</evidence>
<dbReference type="GO" id="GO:0016020">
    <property type="term" value="C:membrane"/>
    <property type="evidence" value="ECO:0007669"/>
    <property type="project" value="UniProtKB-SubCell"/>
</dbReference>
<gene>
    <name evidence="7" type="ORF">RHSIM_Rhsim09G0130200</name>
</gene>
<dbReference type="SUPFAM" id="SSF52058">
    <property type="entry name" value="L domain-like"/>
    <property type="match status" value="1"/>
</dbReference>
<evidence type="ECO:0000256" key="3">
    <source>
        <dbReference type="ARBA" id="ARBA00022729"/>
    </source>
</evidence>
<protein>
    <submittedName>
        <fullName evidence="7">Uncharacterized protein</fullName>
    </submittedName>
</protein>
<evidence type="ECO:0000313" key="7">
    <source>
        <dbReference type="EMBL" id="KAF7133102.1"/>
    </source>
</evidence>
<evidence type="ECO:0000256" key="1">
    <source>
        <dbReference type="ARBA" id="ARBA00004479"/>
    </source>
</evidence>
<proteinExistence type="predicted"/>
<evidence type="ECO:0000256" key="2">
    <source>
        <dbReference type="ARBA" id="ARBA00022692"/>
    </source>
</evidence>
<keyword evidence="6" id="KW-0325">Glycoprotein</keyword>
<reference evidence="7" key="1">
    <citation type="submission" date="2019-11" db="EMBL/GenBank/DDBJ databases">
        <authorList>
            <person name="Liu Y."/>
            <person name="Hou J."/>
            <person name="Li T.-Q."/>
            <person name="Guan C.-H."/>
            <person name="Wu X."/>
            <person name="Wu H.-Z."/>
            <person name="Ling F."/>
            <person name="Zhang R."/>
            <person name="Shi X.-G."/>
            <person name="Ren J.-P."/>
            <person name="Chen E.-F."/>
            <person name="Sun J.-M."/>
        </authorList>
    </citation>
    <scope>NUCLEOTIDE SEQUENCE</scope>
    <source>
        <strain evidence="7">Adult_tree_wgs_1</strain>
        <tissue evidence="7">Leaves</tissue>
    </source>
</reference>
<keyword evidence="8" id="KW-1185">Reference proteome</keyword>
<evidence type="ECO:0000313" key="8">
    <source>
        <dbReference type="Proteomes" id="UP000626092"/>
    </source>
</evidence>
<keyword evidence="3" id="KW-0732">Signal</keyword>
<dbReference type="OrthoDB" id="994806at2759"/>
<dbReference type="PANTHER" id="PTHR48061">
    <property type="entry name" value="LEUCINE-RICH REPEAT RECEPTOR PROTEIN KINASE EMS1-LIKE-RELATED"/>
    <property type="match status" value="1"/>
</dbReference>
<comment type="caution">
    <text evidence="7">The sequence shown here is derived from an EMBL/GenBank/DDBJ whole genome shotgun (WGS) entry which is preliminary data.</text>
</comment>
<dbReference type="InterPro" id="IPR001611">
    <property type="entry name" value="Leu-rich_rpt"/>
</dbReference>
<evidence type="ECO:0000256" key="5">
    <source>
        <dbReference type="ARBA" id="ARBA00023136"/>
    </source>
</evidence>
<dbReference type="Pfam" id="PF00560">
    <property type="entry name" value="LRR_1"/>
    <property type="match status" value="2"/>
</dbReference>
<sequence length="235" mass="26070">MLSGSIPRCLIENCAETLGVLNLGNNSLSGNISGTFPRECVLKTLDLNKNHLEGHVPESLSNCAILEVLNLGSNNMKGNFPCFLKNSSNLHVLVLRSNGFQGGIRCPGLNSTTWPKLQIIDIALNKFSGDLPPEWFLHWNAMMVDGNNPKPDLNHLRYEFLKLNDFYYQDKVTVTLKGLEIELVKILTAFTSVDFSGNSFEGAIPDTIGALSSVLTYSTYRETLSQVKFRQNLET</sequence>
<name>A0A834GGD4_RHOSS</name>
<keyword evidence="5" id="KW-0472">Membrane</keyword>
<dbReference type="PANTHER" id="PTHR48061:SF2">
    <property type="entry name" value="RECEPTOR LIKE PROTEIN 30-LIKE"/>
    <property type="match status" value="1"/>
</dbReference>
<keyword evidence="4" id="KW-1133">Transmembrane helix</keyword>